<proteinExistence type="predicted"/>
<protein>
    <submittedName>
        <fullName evidence="1">Uncharacterized protein</fullName>
    </submittedName>
</protein>
<reference evidence="1 2" key="1">
    <citation type="submission" date="2020-11" db="EMBL/GenBank/DDBJ databases">
        <title>Arthrobacter antarcticus sp. nov., isolated from Antarctic Soil.</title>
        <authorList>
            <person name="Li J."/>
        </authorList>
    </citation>
    <scope>NUCLEOTIDE SEQUENCE [LARGE SCALE GENOMIC DNA]</scope>
    <source>
        <strain evidence="1 2">Z1-20</strain>
    </source>
</reference>
<dbReference type="AlphaFoldDB" id="A0A931CR57"/>
<dbReference type="EMBL" id="JADNYM010000002">
    <property type="protein sequence ID" value="MBG0738098.1"/>
    <property type="molecule type" value="Genomic_DNA"/>
</dbReference>
<accession>A0A931CR57</accession>
<sequence length="60" mass="6308">MPGENFARTSWSYNVAAAVDGFSTQRLPMIGTAFRSEPVEAGFPARCGRSAAGRAGSVSR</sequence>
<comment type="caution">
    <text evidence="1">The sequence shown here is derived from an EMBL/GenBank/DDBJ whole genome shotgun (WGS) entry which is preliminary data.</text>
</comment>
<keyword evidence="2" id="KW-1185">Reference proteome</keyword>
<organism evidence="1 2">
    <name type="scientific">Arthrobacter terrae</name>
    <dbReference type="NCBI Taxonomy" id="2935737"/>
    <lineage>
        <taxon>Bacteria</taxon>
        <taxon>Bacillati</taxon>
        <taxon>Actinomycetota</taxon>
        <taxon>Actinomycetes</taxon>
        <taxon>Micrococcales</taxon>
        <taxon>Micrococcaceae</taxon>
        <taxon>Arthrobacter</taxon>
    </lineage>
</organism>
<name>A0A931CR57_9MICC</name>
<evidence type="ECO:0000313" key="1">
    <source>
        <dbReference type="EMBL" id="MBG0738098.1"/>
    </source>
</evidence>
<gene>
    <name evidence="1" type="ORF">IV500_01440</name>
</gene>
<evidence type="ECO:0000313" key="2">
    <source>
        <dbReference type="Proteomes" id="UP000655366"/>
    </source>
</evidence>
<dbReference type="Proteomes" id="UP000655366">
    <property type="component" value="Unassembled WGS sequence"/>
</dbReference>
<dbReference type="RefSeq" id="WP_196395055.1">
    <property type="nucleotide sequence ID" value="NZ_JADNYM010000002.1"/>
</dbReference>